<keyword evidence="16" id="KW-1185">Reference proteome</keyword>
<comment type="similarity">
    <text evidence="4 13">Belongs to the cytochrome P450 family.</text>
</comment>
<evidence type="ECO:0000256" key="4">
    <source>
        <dbReference type="ARBA" id="ARBA00010617"/>
    </source>
</evidence>
<keyword evidence="7 13" id="KW-0479">Metal-binding</keyword>
<dbReference type="EMBL" id="LUEZ02000040">
    <property type="protein sequence ID" value="RDB26286.1"/>
    <property type="molecule type" value="Genomic_DNA"/>
</dbReference>
<keyword evidence="14" id="KW-0732">Signal</keyword>
<evidence type="ECO:0000313" key="16">
    <source>
        <dbReference type="Proteomes" id="UP000076154"/>
    </source>
</evidence>
<dbReference type="Proteomes" id="UP000076154">
    <property type="component" value="Unassembled WGS sequence"/>
</dbReference>
<dbReference type="GO" id="GO:0005506">
    <property type="term" value="F:iron ion binding"/>
    <property type="evidence" value="ECO:0007669"/>
    <property type="project" value="InterPro"/>
</dbReference>
<evidence type="ECO:0000256" key="10">
    <source>
        <dbReference type="ARBA" id="ARBA00023004"/>
    </source>
</evidence>
<dbReference type="OrthoDB" id="1470350at2759"/>
<evidence type="ECO:0000256" key="9">
    <source>
        <dbReference type="ARBA" id="ARBA00023002"/>
    </source>
</evidence>
<reference evidence="15" key="1">
    <citation type="submission" date="2018-04" db="EMBL/GenBank/DDBJ databases">
        <title>Whole genome sequencing of Hypsizygus marmoreus.</title>
        <authorList>
            <person name="Choi I.-G."/>
            <person name="Min B."/>
            <person name="Kim J.-G."/>
            <person name="Kim S."/>
            <person name="Oh Y.-L."/>
            <person name="Kong W.-S."/>
            <person name="Park H."/>
            <person name="Jeong J."/>
            <person name="Song E.-S."/>
        </authorList>
    </citation>
    <scope>NUCLEOTIDE SEQUENCE [LARGE SCALE GENOMIC DNA]</scope>
    <source>
        <strain evidence="15">51987-8</strain>
    </source>
</reference>
<keyword evidence="6" id="KW-0812">Transmembrane</keyword>
<dbReference type="GO" id="GO:0020037">
    <property type="term" value="F:heme binding"/>
    <property type="evidence" value="ECO:0007669"/>
    <property type="project" value="InterPro"/>
</dbReference>
<dbReference type="Pfam" id="PF00067">
    <property type="entry name" value="p450"/>
    <property type="match status" value="1"/>
</dbReference>
<feature type="signal peptide" evidence="14">
    <location>
        <begin position="1"/>
        <end position="15"/>
    </location>
</feature>
<dbReference type="SUPFAM" id="SSF48264">
    <property type="entry name" value="Cytochrome P450"/>
    <property type="match status" value="1"/>
</dbReference>
<keyword evidence="11 13" id="KW-0503">Monooxygenase</keyword>
<dbReference type="InterPro" id="IPR036396">
    <property type="entry name" value="Cyt_P450_sf"/>
</dbReference>
<evidence type="ECO:0000256" key="1">
    <source>
        <dbReference type="ARBA" id="ARBA00001971"/>
    </source>
</evidence>
<evidence type="ECO:0000256" key="3">
    <source>
        <dbReference type="ARBA" id="ARBA00004721"/>
    </source>
</evidence>
<keyword evidence="10 13" id="KW-0408">Iron</keyword>
<proteinExistence type="inferred from homology"/>
<dbReference type="Gene3D" id="1.10.630.10">
    <property type="entry name" value="Cytochrome P450"/>
    <property type="match status" value="1"/>
</dbReference>
<dbReference type="PANTHER" id="PTHR24305">
    <property type="entry name" value="CYTOCHROME P450"/>
    <property type="match status" value="1"/>
</dbReference>
<keyword evidence="9 13" id="KW-0560">Oxidoreductase</keyword>
<evidence type="ECO:0000256" key="14">
    <source>
        <dbReference type="SAM" id="SignalP"/>
    </source>
</evidence>
<dbReference type="GO" id="GO:0016705">
    <property type="term" value="F:oxidoreductase activity, acting on paired donors, with incorporation or reduction of molecular oxygen"/>
    <property type="evidence" value="ECO:0007669"/>
    <property type="project" value="InterPro"/>
</dbReference>
<dbReference type="PROSITE" id="PS00086">
    <property type="entry name" value="CYTOCHROME_P450"/>
    <property type="match status" value="1"/>
</dbReference>
<evidence type="ECO:0000256" key="8">
    <source>
        <dbReference type="ARBA" id="ARBA00022989"/>
    </source>
</evidence>
<comment type="pathway">
    <text evidence="3">Secondary metabolite biosynthesis; terpenoid biosynthesis.</text>
</comment>
<dbReference type="PRINTS" id="PR00385">
    <property type="entry name" value="P450"/>
</dbReference>
<evidence type="ECO:0000256" key="12">
    <source>
        <dbReference type="ARBA" id="ARBA00023136"/>
    </source>
</evidence>
<dbReference type="InParanoid" id="A0A369K5W3"/>
<name>A0A369K5W3_HYPMA</name>
<gene>
    <name evidence="15" type="ORF">Hypma_006441</name>
</gene>
<evidence type="ECO:0000256" key="2">
    <source>
        <dbReference type="ARBA" id="ARBA00004370"/>
    </source>
</evidence>
<organism evidence="15 16">
    <name type="scientific">Hypsizygus marmoreus</name>
    <name type="common">White beech mushroom</name>
    <name type="synonym">Agaricus marmoreus</name>
    <dbReference type="NCBI Taxonomy" id="39966"/>
    <lineage>
        <taxon>Eukaryota</taxon>
        <taxon>Fungi</taxon>
        <taxon>Dikarya</taxon>
        <taxon>Basidiomycota</taxon>
        <taxon>Agaricomycotina</taxon>
        <taxon>Agaricomycetes</taxon>
        <taxon>Agaricomycetidae</taxon>
        <taxon>Agaricales</taxon>
        <taxon>Tricholomatineae</taxon>
        <taxon>Lyophyllaceae</taxon>
        <taxon>Hypsizygus</taxon>
    </lineage>
</organism>
<dbReference type="GO" id="GO:0004497">
    <property type="term" value="F:monooxygenase activity"/>
    <property type="evidence" value="ECO:0007669"/>
    <property type="project" value="UniProtKB-KW"/>
</dbReference>
<dbReference type="InterPro" id="IPR001128">
    <property type="entry name" value="Cyt_P450"/>
</dbReference>
<keyword evidence="12" id="KW-0472">Membrane</keyword>
<evidence type="ECO:0000256" key="7">
    <source>
        <dbReference type="ARBA" id="ARBA00022723"/>
    </source>
</evidence>
<dbReference type="PANTHER" id="PTHR24305:SF166">
    <property type="entry name" value="CYTOCHROME P450 12A4, MITOCHONDRIAL-RELATED"/>
    <property type="match status" value="1"/>
</dbReference>
<evidence type="ECO:0000256" key="11">
    <source>
        <dbReference type="ARBA" id="ARBA00023033"/>
    </source>
</evidence>
<dbReference type="GO" id="GO:0016020">
    <property type="term" value="C:membrane"/>
    <property type="evidence" value="ECO:0007669"/>
    <property type="project" value="UniProtKB-SubCell"/>
</dbReference>
<sequence>MSQFALIIISRCAFGLPLSWTDVEDKQDSISFGQSLKIVSETSILRLLFPSWAWKLPIQRLRHIDNAWGTLAKFMHEFVQRRKQEIQENGVGEEGDRGDLFTRLVAAAEGVDKHGLKEQEVIGNTFTLMFAGHETTAHVLSATLGFLAIHQDDQEQAYQEVTAICHDNSEPSLEDAPKLTAGVVLSREFTEDMPVQTTYPVQETLVFRKGTRILVDMIGVHHNPKSFPEPDKFLPSRWYGIPEHDVSMFGFGPRVCIGRKFAQTEALCLLSLVLRDWKLDVVLQDGESQQEYEDRVMGNAAITGLAFGVGSFSLKMKFKSLDDRNQ</sequence>
<dbReference type="STRING" id="39966.A0A369K5W3"/>
<evidence type="ECO:0000256" key="6">
    <source>
        <dbReference type="ARBA" id="ARBA00022692"/>
    </source>
</evidence>
<keyword evidence="8" id="KW-1133">Transmembrane helix</keyword>
<feature type="chain" id="PRO_5016867735" evidence="14">
    <location>
        <begin position="16"/>
        <end position="326"/>
    </location>
</feature>
<protein>
    <submittedName>
        <fullName evidence="15">Uncharacterized protein</fullName>
    </submittedName>
</protein>
<dbReference type="AlphaFoldDB" id="A0A369K5W3"/>
<comment type="cofactor">
    <cofactor evidence="1">
        <name>heme</name>
        <dbReference type="ChEBI" id="CHEBI:30413"/>
    </cofactor>
</comment>
<accession>A0A369K5W3</accession>
<keyword evidence="5 13" id="KW-0349">Heme</keyword>
<comment type="caution">
    <text evidence="15">The sequence shown here is derived from an EMBL/GenBank/DDBJ whole genome shotgun (WGS) entry which is preliminary data.</text>
</comment>
<evidence type="ECO:0000256" key="13">
    <source>
        <dbReference type="RuleBase" id="RU000461"/>
    </source>
</evidence>
<evidence type="ECO:0000313" key="15">
    <source>
        <dbReference type="EMBL" id="RDB26286.1"/>
    </source>
</evidence>
<comment type="subcellular location">
    <subcellularLocation>
        <location evidence="2">Membrane</location>
    </subcellularLocation>
</comment>
<dbReference type="InterPro" id="IPR050121">
    <property type="entry name" value="Cytochrome_P450_monoxygenase"/>
</dbReference>
<evidence type="ECO:0000256" key="5">
    <source>
        <dbReference type="ARBA" id="ARBA00022617"/>
    </source>
</evidence>
<dbReference type="InterPro" id="IPR017972">
    <property type="entry name" value="Cyt_P450_CS"/>
</dbReference>